<dbReference type="AlphaFoldDB" id="A0A9D1CQW8"/>
<name>A0A9D1CQW8_9FIRM</name>
<accession>A0A9D1CQW8</accession>
<gene>
    <name evidence="1" type="ORF">IAB73_09040</name>
</gene>
<dbReference type="Proteomes" id="UP000886887">
    <property type="component" value="Unassembled WGS sequence"/>
</dbReference>
<proteinExistence type="predicted"/>
<reference evidence="1" key="2">
    <citation type="journal article" date="2021" name="PeerJ">
        <title>Extensive microbial diversity within the chicken gut microbiome revealed by metagenomics and culture.</title>
        <authorList>
            <person name="Gilroy R."/>
            <person name="Ravi A."/>
            <person name="Getino M."/>
            <person name="Pursley I."/>
            <person name="Horton D.L."/>
            <person name="Alikhan N.F."/>
            <person name="Baker D."/>
            <person name="Gharbi K."/>
            <person name="Hall N."/>
            <person name="Watson M."/>
            <person name="Adriaenssens E.M."/>
            <person name="Foster-Nyarko E."/>
            <person name="Jarju S."/>
            <person name="Secka A."/>
            <person name="Antonio M."/>
            <person name="Oren A."/>
            <person name="Chaudhuri R.R."/>
            <person name="La Ragione R."/>
            <person name="Hildebrand F."/>
            <person name="Pallen M.J."/>
        </authorList>
    </citation>
    <scope>NUCLEOTIDE SEQUENCE</scope>
    <source>
        <strain evidence="1">ChiSxjej2B14-6234</strain>
    </source>
</reference>
<organism evidence="1 2">
    <name type="scientific">Candidatus Onthenecus intestinigallinarum</name>
    <dbReference type="NCBI Taxonomy" id="2840875"/>
    <lineage>
        <taxon>Bacteria</taxon>
        <taxon>Bacillati</taxon>
        <taxon>Bacillota</taxon>
        <taxon>Clostridia</taxon>
        <taxon>Eubacteriales</taxon>
        <taxon>Candidatus Onthenecus</taxon>
    </lineage>
</organism>
<sequence>MTVQTFPRTQVEGISLPRMIAGTNWVLGYSHTSPAADALIRRRYAQAQDVARLMEAYLAHGIDAVMGPFEPDGALLLGVRMAGERAGRPMTIIDTPIVDVTDSAAGRAAARARIERSAKMGASICLLHHSCVEQLVNKHRGAIERLPDYLDMIRQAGLVPGLSAHMPELIVYSDRNGYDVQTYIQIYNCAGFLMQVEIEAVARIIHEAKKPVMTIKAMAAGRVSPYVGLTFSYATIRPCDMVTVGAFTPEEVHEDVEIALAALERRLPNLEGRATPNKTAALGGE</sequence>
<evidence type="ECO:0000313" key="2">
    <source>
        <dbReference type="Proteomes" id="UP000886887"/>
    </source>
</evidence>
<dbReference type="EMBL" id="DVFJ01000033">
    <property type="protein sequence ID" value="HIQ72336.1"/>
    <property type="molecule type" value="Genomic_DNA"/>
</dbReference>
<reference evidence="1" key="1">
    <citation type="submission" date="2020-10" db="EMBL/GenBank/DDBJ databases">
        <authorList>
            <person name="Gilroy R."/>
        </authorList>
    </citation>
    <scope>NUCLEOTIDE SEQUENCE</scope>
    <source>
        <strain evidence="1">ChiSxjej2B14-6234</strain>
    </source>
</reference>
<protein>
    <submittedName>
        <fullName evidence="1">Uncharacterized protein</fullName>
    </submittedName>
</protein>
<comment type="caution">
    <text evidence="1">The sequence shown here is derived from an EMBL/GenBank/DDBJ whole genome shotgun (WGS) entry which is preliminary data.</text>
</comment>
<evidence type="ECO:0000313" key="1">
    <source>
        <dbReference type="EMBL" id="HIQ72336.1"/>
    </source>
</evidence>